<organism evidence="2 3">
    <name type="scientific">Trypanosoma rangeli</name>
    <dbReference type="NCBI Taxonomy" id="5698"/>
    <lineage>
        <taxon>Eukaryota</taxon>
        <taxon>Discoba</taxon>
        <taxon>Euglenozoa</taxon>
        <taxon>Kinetoplastea</taxon>
        <taxon>Metakinetoplastina</taxon>
        <taxon>Trypanosomatida</taxon>
        <taxon>Trypanosomatidae</taxon>
        <taxon>Trypanosoma</taxon>
        <taxon>Herpetosoma</taxon>
    </lineage>
</organism>
<evidence type="ECO:0000313" key="3">
    <source>
        <dbReference type="Proteomes" id="UP000283634"/>
    </source>
</evidence>
<feature type="compositionally biased region" description="Basic residues" evidence="1">
    <location>
        <begin position="33"/>
        <end position="44"/>
    </location>
</feature>
<keyword evidence="3" id="KW-1185">Reference proteome</keyword>
<dbReference type="AlphaFoldDB" id="A0A3R7R3X8"/>
<dbReference type="EMBL" id="MKGL01000817">
    <property type="protein sequence ID" value="RNE95673.1"/>
    <property type="molecule type" value="Genomic_DNA"/>
</dbReference>
<reference evidence="2 3" key="1">
    <citation type="journal article" date="2018" name="BMC Genomics">
        <title>Genomic comparison of Trypanosoma conorhini and Trypanosoma rangeli to Trypanosoma cruzi strains of high and low virulence.</title>
        <authorList>
            <person name="Bradwell K.R."/>
            <person name="Koparde V.N."/>
            <person name="Matveyev A.V."/>
            <person name="Serrano M.G."/>
            <person name="Alves J.M."/>
            <person name="Parikh H."/>
            <person name="Huang B."/>
            <person name="Lee V."/>
            <person name="Espinosa-Alvarez O."/>
            <person name="Ortiz P.A."/>
            <person name="Costa-Martins A.G."/>
            <person name="Teixeira M.M."/>
            <person name="Buck G.A."/>
        </authorList>
    </citation>
    <scope>NUCLEOTIDE SEQUENCE [LARGE SCALE GENOMIC DNA]</scope>
    <source>
        <strain evidence="2 3">AM80</strain>
    </source>
</reference>
<feature type="region of interest" description="Disordered" evidence="1">
    <location>
        <begin position="33"/>
        <end position="52"/>
    </location>
</feature>
<dbReference type="Proteomes" id="UP000283634">
    <property type="component" value="Unassembled WGS sequence"/>
</dbReference>
<evidence type="ECO:0000313" key="2">
    <source>
        <dbReference type="EMBL" id="RNE95673.1"/>
    </source>
</evidence>
<feature type="region of interest" description="Disordered" evidence="1">
    <location>
        <begin position="63"/>
        <end position="118"/>
    </location>
</feature>
<accession>A0A3R7R3X8</accession>
<name>A0A3R7R3X8_TRYRA</name>
<sequence length="118" mass="12847">MYKQYSSGSFRVTGGSIRICVCPPLVRAMPALRRRTPWQPHRQRQKDGDGLAARCAEAPAASRSVAVANQEGCPPTRGAAQHTRRHARVPTTSSIRTITYAHVPSSAEGREGRGTIRP</sequence>
<proteinExistence type="predicted"/>
<evidence type="ECO:0000256" key="1">
    <source>
        <dbReference type="SAM" id="MobiDB-lite"/>
    </source>
</evidence>
<protein>
    <submittedName>
        <fullName evidence="2">Uncharacterized protein</fullName>
    </submittedName>
</protein>
<dbReference type="RefSeq" id="XP_029233359.1">
    <property type="nucleotide sequence ID" value="XM_029386786.1"/>
</dbReference>
<feature type="compositionally biased region" description="Basic and acidic residues" evidence="1">
    <location>
        <begin position="108"/>
        <end position="118"/>
    </location>
</feature>
<comment type="caution">
    <text evidence="2">The sequence shown here is derived from an EMBL/GenBank/DDBJ whole genome shotgun (WGS) entry which is preliminary data.</text>
</comment>
<gene>
    <name evidence="2" type="ORF">TraAM80_10142</name>
</gene>
<dbReference type="GeneID" id="40334075"/>